<dbReference type="AlphaFoldDB" id="A0A7Z2S832"/>
<reference evidence="2 3" key="1">
    <citation type="submission" date="2020-01" db="EMBL/GenBank/DDBJ databases">
        <title>Sphingomonas sp. C33 whole genome sequece.</title>
        <authorList>
            <person name="Park C."/>
        </authorList>
    </citation>
    <scope>NUCLEOTIDE SEQUENCE [LARGE SCALE GENOMIC DNA]</scope>
    <source>
        <strain evidence="2 3">C33</strain>
    </source>
</reference>
<gene>
    <name evidence="2" type="ORF">GVO57_04630</name>
</gene>
<evidence type="ECO:0000256" key="1">
    <source>
        <dbReference type="SAM" id="Phobius"/>
    </source>
</evidence>
<dbReference type="KEGG" id="schy:GVO57_04630"/>
<keyword evidence="3" id="KW-1185">Reference proteome</keyword>
<dbReference type="EMBL" id="CP047895">
    <property type="protein sequence ID" value="QHL90252.1"/>
    <property type="molecule type" value="Genomic_DNA"/>
</dbReference>
<keyword evidence="1" id="KW-1133">Transmembrane helix</keyword>
<name>A0A7Z2S832_9SPHN</name>
<dbReference type="Proteomes" id="UP000464468">
    <property type="component" value="Chromosome"/>
</dbReference>
<sequence>MVPLALGLAVALTALQVFLAWADLSARVLPMADDMLRLAGIRDWLAGQAAGDLTQLRLGPPGGTALDWSRLPDLVPALLVAALSPVTGPARAELVALVLWPELLFFAHMLIAAALARTLAGPRAALIAVVLAALATPAAAAFRPGAIGGLGMGIVAVEAAMLALVRGRFGAAGLLAALALAIGPEATPPLLAALVALIGIWAADRPAVTGGALLRGGAGLAAGAVADAVLLPQGGSCPGFAVGGSGRRAWPGWRWSRSACSPRVWPIRAGGWARRRRSPCSHGR</sequence>
<accession>A0A7Z2S832</accession>
<keyword evidence="1" id="KW-0472">Membrane</keyword>
<evidence type="ECO:0000313" key="2">
    <source>
        <dbReference type="EMBL" id="QHL90252.1"/>
    </source>
</evidence>
<organism evidence="2 3">
    <name type="scientific">Sphingomonas changnyeongensis</name>
    <dbReference type="NCBI Taxonomy" id="2698679"/>
    <lineage>
        <taxon>Bacteria</taxon>
        <taxon>Pseudomonadati</taxon>
        <taxon>Pseudomonadota</taxon>
        <taxon>Alphaproteobacteria</taxon>
        <taxon>Sphingomonadales</taxon>
        <taxon>Sphingomonadaceae</taxon>
        <taxon>Sphingomonas</taxon>
    </lineage>
</organism>
<evidence type="ECO:0000313" key="3">
    <source>
        <dbReference type="Proteomes" id="UP000464468"/>
    </source>
</evidence>
<feature type="transmembrane region" description="Helical" evidence="1">
    <location>
        <begin position="94"/>
        <end position="116"/>
    </location>
</feature>
<feature type="transmembrane region" description="Helical" evidence="1">
    <location>
        <begin position="123"/>
        <end position="140"/>
    </location>
</feature>
<proteinExistence type="predicted"/>
<evidence type="ECO:0008006" key="4">
    <source>
        <dbReference type="Google" id="ProtNLM"/>
    </source>
</evidence>
<feature type="transmembrane region" description="Helical" evidence="1">
    <location>
        <begin position="177"/>
        <end position="203"/>
    </location>
</feature>
<keyword evidence="1" id="KW-0812">Transmembrane</keyword>
<feature type="transmembrane region" description="Helical" evidence="1">
    <location>
        <begin position="146"/>
        <end position="165"/>
    </location>
</feature>
<protein>
    <recommendedName>
        <fullName evidence="4">Glycosyltransferase RgtA/B/C/D-like domain-containing protein</fullName>
    </recommendedName>
</protein>